<dbReference type="PROSITE" id="PS51257">
    <property type="entry name" value="PROKAR_LIPOPROTEIN"/>
    <property type="match status" value="1"/>
</dbReference>
<evidence type="ECO:0000256" key="1">
    <source>
        <dbReference type="SAM" id="SignalP"/>
    </source>
</evidence>
<proteinExistence type="predicted"/>
<feature type="signal peptide" evidence="1">
    <location>
        <begin position="1"/>
        <end position="20"/>
    </location>
</feature>
<name>A0A3S0X7F8_9MICO</name>
<protein>
    <recommendedName>
        <fullName evidence="4">Lipoprotein</fullName>
    </recommendedName>
</protein>
<keyword evidence="3" id="KW-1185">Reference proteome</keyword>
<organism evidence="2 3">
    <name type="scientific">Labedella endophytica</name>
    <dbReference type="NCBI Taxonomy" id="1523160"/>
    <lineage>
        <taxon>Bacteria</taxon>
        <taxon>Bacillati</taxon>
        <taxon>Actinomycetota</taxon>
        <taxon>Actinomycetes</taxon>
        <taxon>Micrococcales</taxon>
        <taxon>Microbacteriaceae</taxon>
        <taxon>Labedella</taxon>
    </lineage>
</organism>
<feature type="chain" id="PRO_5038776169" description="Lipoprotein" evidence="1">
    <location>
        <begin position="21"/>
        <end position="161"/>
    </location>
</feature>
<evidence type="ECO:0008006" key="4">
    <source>
        <dbReference type="Google" id="ProtNLM"/>
    </source>
</evidence>
<sequence length="161" mass="16252">MIRRAPLLVLTAVATVIALAGCAPDDPDPAAIDAWHSETAVSAEDGGDVVAVLTGVIPRGVRLADGVQVSTDFDAPVRISGAEFSCFGEGTMTLSISTIGGEGDSTSTAFASDPFACADSPHTLPADDILVDGRSISSLEAAGGENDRAGAWVLAVHGTEE</sequence>
<evidence type="ECO:0000313" key="3">
    <source>
        <dbReference type="Proteomes" id="UP000274909"/>
    </source>
</evidence>
<reference evidence="2 3" key="1">
    <citation type="submission" date="2018-12" db="EMBL/GenBank/DDBJ databases">
        <authorList>
            <person name="Li F."/>
        </authorList>
    </citation>
    <scope>NUCLEOTIDE SEQUENCE [LARGE SCALE GENOMIC DNA]</scope>
    <source>
        <strain evidence="2 3">EGI 6500705</strain>
    </source>
</reference>
<dbReference type="OrthoDB" id="5022754at2"/>
<comment type="caution">
    <text evidence="2">The sequence shown here is derived from an EMBL/GenBank/DDBJ whole genome shotgun (WGS) entry which is preliminary data.</text>
</comment>
<dbReference type="Proteomes" id="UP000274909">
    <property type="component" value="Unassembled WGS sequence"/>
</dbReference>
<dbReference type="RefSeq" id="WP_127051527.1">
    <property type="nucleotide sequence ID" value="NZ_RZGZ01000007.1"/>
</dbReference>
<keyword evidence="1" id="KW-0732">Signal</keyword>
<evidence type="ECO:0000313" key="2">
    <source>
        <dbReference type="EMBL" id="RUQ96898.1"/>
    </source>
</evidence>
<gene>
    <name evidence="2" type="ORF">ELQ94_16755</name>
</gene>
<accession>A0A3S0X7F8</accession>
<dbReference type="EMBL" id="RZGZ01000007">
    <property type="protein sequence ID" value="RUQ96898.1"/>
    <property type="molecule type" value="Genomic_DNA"/>
</dbReference>
<dbReference type="AlphaFoldDB" id="A0A3S0X7F8"/>